<dbReference type="PANTHER" id="PTHR46114:SF1">
    <property type="entry name" value="ZAD DOMAIN-CONTAINING PROTEIN"/>
    <property type="match status" value="1"/>
</dbReference>
<protein>
    <submittedName>
        <fullName evidence="1">Uncharacterized protein</fullName>
    </submittedName>
</protein>
<organism evidence="1 2">
    <name type="scientific">Oopsacas minuta</name>
    <dbReference type="NCBI Taxonomy" id="111878"/>
    <lineage>
        <taxon>Eukaryota</taxon>
        <taxon>Metazoa</taxon>
        <taxon>Porifera</taxon>
        <taxon>Hexactinellida</taxon>
        <taxon>Hexasterophora</taxon>
        <taxon>Lyssacinosida</taxon>
        <taxon>Leucopsacidae</taxon>
        <taxon>Oopsacas</taxon>
    </lineage>
</organism>
<reference evidence="1 2" key="1">
    <citation type="journal article" date="2023" name="BMC Biol.">
        <title>The compact genome of the sponge Oopsacas minuta (Hexactinellida) is lacking key metazoan core genes.</title>
        <authorList>
            <person name="Santini S."/>
            <person name="Schenkelaars Q."/>
            <person name="Jourda C."/>
            <person name="Duchesne M."/>
            <person name="Belahbib H."/>
            <person name="Rocher C."/>
            <person name="Selva M."/>
            <person name="Riesgo A."/>
            <person name="Vervoort M."/>
            <person name="Leys S.P."/>
            <person name="Kodjabachian L."/>
            <person name="Le Bivic A."/>
            <person name="Borchiellini C."/>
            <person name="Claverie J.M."/>
            <person name="Renard E."/>
        </authorList>
    </citation>
    <scope>NUCLEOTIDE SEQUENCE [LARGE SCALE GENOMIC DNA]</scope>
    <source>
        <strain evidence="1">SPO-2</strain>
    </source>
</reference>
<dbReference type="AlphaFoldDB" id="A0AAV7JNU0"/>
<comment type="caution">
    <text evidence="1">The sequence shown here is derived from an EMBL/GenBank/DDBJ whole genome shotgun (WGS) entry which is preliminary data.</text>
</comment>
<evidence type="ECO:0000313" key="2">
    <source>
        <dbReference type="Proteomes" id="UP001165289"/>
    </source>
</evidence>
<dbReference type="Proteomes" id="UP001165289">
    <property type="component" value="Unassembled WGS sequence"/>
</dbReference>
<gene>
    <name evidence="1" type="ORF">LOD99_6281</name>
</gene>
<evidence type="ECO:0000313" key="1">
    <source>
        <dbReference type="EMBL" id="KAI6650066.1"/>
    </source>
</evidence>
<accession>A0AAV7JNU0</accession>
<dbReference type="EMBL" id="JAKMXF010000315">
    <property type="protein sequence ID" value="KAI6650066.1"/>
    <property type="molecule type" value="Genomic_DNA"/>
</dbReference>
<dbReference type="PANTHER" id="PTHR46114">
    <property type="entry name" value="APPLE DOMAIN-CONTAINING PROTEIN"/>
    <property type="match status" value="1"/>
</dbReference>
<keyword evidence="2" id="KW-1185">Reference proteome</keyword>
<name>A0AAV7JNU0_9METZ</name>
<sequence>MQNITYFVDRAYHAYFKVKLGDQDKSWAPHKVCKSCVELLRSWSKGKEKHLPFGIPMIWIESKNHFDVHEDGTNSEEVKDHDCEYDADFQDPSSEPSLFNQPELNDLIRDLDLSKASSELLASRLKEKNLLHQGTKVTLYHYREQEFQQYFCEKNGLVFCPNVEGLLLAMGVPNYNPSDWRLFIENSKRSLKCVLLHNGNISVQFL</sequence>
<proteinExistence type="predicted"/>